<accession>A0A418XAR6</accession>
<dbReference type="SMART" id="SM00387">
    <property type="entry name" value="HATPase_c"/>
    <property type="match status" value="1"/>
</dbReference>
<proteinExistence type="predicted"/>
<dbReference type="GO" id="GO:0000155">
    <property type="term" value="F:phosphorelay sensor kinase activity"/>
    <property type="evidence" value="ECO:0007669"/>
    <property type="project" value="InterPro"/>
</dbReference>
<dbReference type="Gene3D" id="3.30.565.10">
    <property type="entry name" value="Histidine kinase-like ATPase, C-terminal domain"/>
    <property type="match status" value="1"/>
</dbReference>
<gene>
    <name evidence="5" type="ORF">D3872_22030</name>
</gene>
<dbReference type="InterPro" id="IPR003594">
    <property type="entry name" value="HATPase_dom"/>
</dbReference>
<keyword evidence="2 5" id="KW-0418">Kinase</keyword>
<sequence>MPIDAPHHCVPVPHDRRSNMQNQMIDADLPSDGLGRDGARALRLIERIESRYGLAPSRCCGAAHSVVASNDSLAAGHSPPKVEVLVNDALLAKIFQCERAEEDLRNSKKKLHDLLAHHRLIKEEERKRISREIHDTLGQNLLALRLDISTLHVRSSSRHPRLHKWVGSALDNLDGTIKSVRALIADLRPFQLDLGLEAAVEWELIKFTRTSGIACNLAKEGKMEADTMTDEQTLTLYRTLQECLSNVSRHSQATKVDVVIGMAPGEFWMSVSDNGIGFDPGAPRKAGSFGMLGIGERVSALDGEVSVSSAHSQGTTVTISVPIASR</sequence>
<dbReference type="OrthoDB" id="9797605at2"/>
<dbReference type="CDD" id="cd16917">
    <property type="entry name" value="HATPase_UhpB-NarQ-NarX-like"/>
    <property type="match status" value="1"/>
</dbReference>
<keyword evidence="1" id="KW-0808">Transferase</keyword>
<dbReference type="GO" id="GO:0046983">
    <property type="term" value="F:protein dimerization activity"/>
    <property type="evidence" value="ECO:0007669"/>
    <property type="project" value="InterPro"/>
</dbReference>
<name>A0A418XAR6_9BURK</name>
<dbReference type="PANTHER" id="PTHR24421">
    <property type="entry name" value="NITRATE/NITRITE SENSOR PROTEIN NARX-RELATED"/>
    <property type="match status" value="1"/>
</dbReference>
<dbReference type="SUPFAM" id="SSF55874">
    <property type="entry name" value="ATPase domain of HSP90 chaperone/DNA topoisomerase II/histidine kinase"/>
    <property type="match status" value="1"/>
</dbReference>
<evidence type="ECO:0000256" key="3">
    <source>
        <dbReference type="ARBA" id="ARBA00023012"/>
    </source>
</evidence>
<dbReference type="InterPro" id="IPR050482">
    <property type="entry name" value="Sensor_HK_TwoCompSys"/>
</dbReference>
<dbReference type="Pfam" id="PF02518">
    <property type="entry name" value="HATPase_c"/>
    <property type="match status" value="1"/>
</dbReference>
<evidence type="ECO:0000313" key="6">
    <source>
        <dbReference type="Proteomes" id="UP000284006"/>
    </source>
</evidence>
<dbReference type="InterPro" id="IPR011712">
    <property type="entry name" value="Sig_transdc_His_kin_sub3_dim/P"/>
</dbReference>
<dbReference type="Gene3D" id="1.20.5.1930">
    <property type="match status" value="1"/>
</dbReference>
<dbReference type="EMBL" id="QYUP01000162">
    <property type="protein sequence ID" value="RJG09592.1"/>
    <property type="molecule type" value="Genomic_DNA"/>
</dbReference>
<dbReference type="AlphaFoldDB" id="A0A418XAR6"/>
<dbReference type="Proteomes" id="UP000284006">
    <property type="component" value="Unassembled WGS sequence"/>
</dbReference>
<evidence type="ECO:0000256" key="2">
    <source>
        <dbReference type="ARBA" id="ARBA00022777"/>
    </source>
</evidence>
<dbReference type="Pfam" id="PF07730">
    <property type="entry name" value="HisKA_3"/>
    <property type="match status" value="1"/>
</dbReference>
<dbReference type="InterPro" id="IPR036890">
    <property type="entry name" value="HATPase_C_sf"/>
</dbReference>
<keyword evidence="3" id="KW-0902">Two-component regulatory system</keyword>
<organism evidence="5 6">
    <name type="scientific">Massilia cavernae</name>
    <dbReference type="NCBI Taxonomy" id="2320864"/>
    <lineage>
        <taxon>Bacteria</taxon>
        <taxon>Pseudomonadati</taxon>
        <taxon>Pseudomonadota</taxon>
        <taxon>Betaproteobacteria</taxon>
        <taxon>Burkholderiales</taxon>
        <taxon>Oxalobacteraceae</taxon>
        <taxon>Telluria group</taxon>
        <taxon>Massilia</taxon>
    </lineage>
</organism>
<protein>
    <submittedName>
        <fullName evidence="5">Sensor histidine kinase</fullName>
    </submittedName>
</protein>
<evidence type="ECO:0000259" key="4">
    <source>
        <dbReference type="SMART" id="SM00387"/>
    </source>
</evidence>
<comment type="caution">
    <text evidence="5">The sequence shown here is derived from an EMBL/GenBank/DDBJ whole genome shotgun (WGS) entry which is preliminary data.</text>
</comment>
<keyword evidence="6" id="KW-1185">Reference proteome</keyword>
<reference evidence="5 6" key="1">
    <citation type="submission" date="2018-09" db="EMBL/GenBank/DDBJ databases">
        <authorList>
            <person name="Zhu H."/>
        </authorList>
    </citation>
    <scope>NUCLEOTIDE SEQUENCE [LARGE SCALE GENOMIC DNA]</scope>
    <source>
        <strain evidence="5 6">K1S02-61</strain>
    </source>
</reference>
<evidence type="ECO:0000256" key="1">
    <source>
        <dbReference type="ARBA" id="ARBA00022679"/>
    </source>
</evidence>
<evidence type="ECO:0000313" key="5">
    <source>
        <dbReference type="EMBL" id="RJG09592.1"/>
    </source>
</evidence>
<dbReference type="PANTHER" id="PTHR24421:SF59">
    <property type="entry name" value="OXYGEN SENSOR HISTIDINE KINASE NREB"/>
    <property type="match status" value="1"/>
</dbReference>
<feature type="domain" description="Histidine kinase/HSP90-like ATPase" evidence="4">
    <location>
        <begin position="231"/>
        <end position="325"/>
    </location>
</feature>
<dbReference type="GO" id="GO:0016020">
    <property type="term" value="C:membrane"/>
    <property type="evidence" value="ECO:0007669"/>
    <property type="project" value="InterPro"/>
</dbReference>